<sequence length="95" mass="10247">MSRPLDQRRAKGNGPRHALADKDDASARKQGAERAQLLAKMRRKVHGASDWVPGTVGDDVMTAHKVRDGTPLCGAVGAVDEAQRRVTCAECLDLQ</sequence>
<evidence type="ECO:0000256" key="1">
    <source>
        <dbReference type="SAM" id="MobiDB-lite"/>
    </source>
</evidence>
<dbReference type="Proteomes" id="UP001519064">
    <property type="component" value="Unassembled WGS sequence"/>
</dbReference>
<name>A0ABS3XG95_9ACTN</name>
<reference evidence="2 3" key="1">
    <citation type="submission" date="2020-11" db="EMBL/GenBank/DDBJ databases">
        <title>Streptomyces spirodelae sp. nov., isolated from duckweed.</title>
        <authorList>
            <person name="Saimee Y."/>
            <person name="Duangmal K."/>
        </authorList>
    </citation>
    <scope>NUCLEOTIDE SEQUENCE [LARGE SCALE GENOMIC DNA]</scope>
    <source>
        <strain evidence="2 3">S16-07</strain>
    </source>
</reference>
<feature type="compositionally biased region" description="Basic and acidic residues" evidence="1">
    <location>
        <begin position="18"/>
        <end position="32"/>
    </location>
</feature>
<protein>
    <recommendedName>
        <fullName evidence="4">DUF4193 domain-containing protein</fullName>
    </recommendedName>
</protein>
<proteinExistence type="predicted"/>
<evidence type="ECO:0000313" key="2">
    <source>
        <dbReference type="EMBL" id="MBO8194418.1"/>
    </source>
</evidence>
<keyword evidence="3" id="KW-1185">Reference proteome</keyword>
<evidence type="ECO:0008006" key="4">
    <source>
        <dbReference type="Google" id="ProtNLM"/>
    </source>
</evidence>
<dbReference type="RefSeq" id="WP_209241520.1">
    <property type="nucleotide sequence ID" value="NZ_JADKMA010000126.1"/>
</dbReference>
<organism evidence="2 3">
    <name type="scientific">Streptomyces oryzae</name>
    <dbReference type="NCBI Taxonomy" id="1434886"/>
    <lineage>
        <taxon>Bacteria</taxon>
        <taxon>Bacillati</taxon>
        <taxon>Actinomycetota</taxon>
        <taxon>Actinomycetes</taxon>
        <taxon>Kitasatosporales</taxon>
        <taxon>Streptomycetaceae</taxon>
        <taxon>Streptomyces</taxon>
    </lineage>
</organism>
<evidence type="ECO:0000313" key="3">
    <source>
        <dbReference type="Proteomes" id="UP001519064"/>
    </source>
</evidence>
<comment type="caution">
    <text evidence="2">The sequence shown here is derived from an EMBL/GenBank/DDBJ whole genome shotgun (WGS) entry which is preliminary data.</text>
</comment>
<dbReference type="EMBL" id="JADKMA010000126">
    <property type="protein sequence ID" value="MBO8194418.1"/>
    <property type="molecule type" value="Genomic_DNA"/>
</dbReference>
<feature type="region of interest" description="Disordered" evidence="1">
    <location>
        <begin position="1"/>
        <end position="32"/>
    </location>
</feature>
<gene>
    <name evidence="2" type="ORF">ITI46_22530</name>
</gene>
<accession>A0ABS3XG95</accession>